<feature type="domain" description="Aspartyl/asparaginy/proline hydroxylase" evidence="5">
    <location>
        <begin position="184"/>
        <end position="286"/>
    </location>
</feature>
<sequence length="645" mass="74024">MGATPQDEIDKQHGEAYDAIISMKCAPMVDRGEIPLAWKVEPTMNDPRYNEAENVSVNGNSTLDTFQLKNEDEQSRYNLGSCISSRGQVDVSKLINLVTPGCHIPAATTNKPVSELKKMATNSKSNLWDEVNAAKNNAHVVRPSHDAWGIKKIVLMFCDDFLQTVYEMPWWHSNPAMRNAMKPILDALNIKPDRIVRMLFAALPPGTTIPVHHDTGAWVSKTHRVHVPIVVDDPDRIVFRCGPNESSMQRVSCIPGHVFEMNNQAKHAVSNCQKNNKHRVHMILDYVDMVHDDAGVSDSSLSSPSSFRPRRIQLSPGETLLQTRRSIDRALDKSKRPTPSFLILGAQKAGTTSIYEYLNQHPLVVKARRRETHCLDWRWNHTLNNATERKKHCLSFFLAKELKFHPSCMTGDSTPSYLLDSYRCIPRLKKVFDHYEDMKYIVMTRDPVKRAKSHYEMVTSLDGTPEQIQARGKEWLKLTFEDVIRLDMCNMKKSGLIPYWDIDREEMDMDAFNAFVGTNCEDEAFRAYSKDHVKMGSGSHSLISRGMYELQLRPWMCAISNKDAFLVMKLETMKKVGVQTTMKKVFEHLNLPYYKVEDESAKNTRSYNEMTLKTEHMLRRFYAPHNARLERLLSDEEWSGDPWVK</sequence>
<dbReference type="EMBL" id="HBIO01007129">
    <property type="protein sequence ID" value="CAE0460455.1"/>
    <property type="molecule type" value="Transcribed_RNA"/>
</dbReference>
<name>A0A7S3V6Y9_9STRA</name>
<protein>
    <recommendedName>
        <fullName evidence="5">Aspartyl/asparaginy/proline hydroxylase domain-containing protein</fullName>
    </recommendedName>
</protein>
<evidence type="ECO:0000259" key="5">
    <source>
        <dbReference type="Pfam" id="PF05118"/>
    </source>
</evidence>
<proteinExistence type="inferred from homology"/>
<dbReference type="GO" id="GO:0008146">
    <property type="term" value="F:sulfotransferase activity"/>
    <property type="evidence" value="ECO:0007669"/>
    <property type="project" value="InterPro"/>
</dbReference>
<dbReference type="InterPro" id="IPR027443">
    <property type="entry name" value="IPNS-like_sf"/>
</dbReference>
<dbReference type="PANTHER" id="PTHR10605:SF56">
    <property type="entry name" value="BIFUNCTIONAL HEPARAN SULFATE N-DEACETYLASE_N-SULFOTRANSFERASE"/>
    <property type="match status" value="1"/>
</dbReference>
<dbReference type="Gene3D" id="2.60.120.330">
    <property type="entry name" value="B-lactam Antibiotic, Isopenicillin N Synthase, Chain"/>
    <property type="match status" value="1"/>
</dbReference>
<feature type="binding site" evidence="4">
    <location>
        <position position="445"/>
    </location>
    <ligand>
        <name>3'-phosphoadenylyl sulfate</name>
        <dbReference type="ChEBI" id="CHEBI:58339"/>
    </ligand>
</feature>
<dbReference type="SUPFAM" id="SSF51197">
    <property type="entry name" value="Clavaminate synthase-like"/>
    <property type="match status" value="1"/>
</dbReference>
<dbReference type="Pfam" id="PF05118">
    <property type="entry name" value="Asp_Arg_Hydrox"/>
    <property type="match status" value="1"/>
</dbReference>
<comment type="similarity">
    <text evidence="1">Belongs to the aspartyl/asparaginyl beta-hydroxylase family.</text>
</comment>
<dbReference type="Gene3D" id="3.40.50.300">
    <property type="entry name" value="P-loop containing nucleotide triphosphate hydrolases"/>
    <property type="match status" value="1"/>
</dbReference>
<reference evidence="6" key="1">
    <citation type="submission" date="2021-01" db="EMBL/GenBank/DDBJ databases">
        <authorList>
            <person name="Corre E."/>
            <person name="Pelletier E."/>
            <person name="Niang G."/>
            <person name="Scheremetjew M."/>
            <person name="Finn R."/>
            <person name="Kale V."/>
            <person name="Holt S."/>
            <person name="Cochrane G."/>
            <person name="Meng A."/>
            <person name="Brown T."/>
            <person name="Cohen L."/>
        </authorList>
    </citation>
    <scope>NUCLEOTIDE SEQUENCE</scope>
    <source>
        <strain evidence="6">MM31A-1</strain>
    </source>
</reference>
<dbReference type="InterPro" id="IPR007803">
    <property type="entry name" value="Asp/Arg/Pro-Hydrxlase"/>
</dbReference>
<dbReference type="InterPro" id="IPR027417">
    <property type="entry name" value="P-loop_NTPase"/>
</dbReference>
<dbReference type="AlphaFoldDB" id="A0A7S3V6Y9"/>
<evidence type="ECO:0000256" key="3">
    <source>
        <dbReference type="PIRSR" id="PIRSR637359-1"/>
    </source>
</evidence>
<gene>
    <name evidence="6" type="ORF">CDEB00056_LOCUS5296</name>
</gene>
<keyword evidence="2" id="KW-0808">Transferase</keyword>
<feature type="binding site" evidence="4">
    <location>
        <position position="453"/>
    </location>
    <ligand>
        <name>3'-phosphoadenylyl sulfate</name>
        <dbReference type="ChEBI" id="CHEBI:58339"/>
    </ligand>
</feature>
<evidence type="ECO:0000313" key="6">
    <source>
        <dbReference type="EMBL" id="CAE0460455.1"/>
    </source>
</evidence>
<feature type="active site" description="For sulfotransferase activity" evidence="3">
    <location>
        <position position="348"/>
    </location>
</feature>
<dbReference type="InterPro" id="IPR037359">
    <property type="entry name" value="NST/OST"/>
</dbReference>
<evidence type="ECO:0000256" key="1">
    <source>
        <dbReference type="ARBA" id="ARBA00007730"/>
    </source>
</evidence>
<accession>A0A7S3V6Y9</accession>
<dbReference type="PANTHER" id="PTHR10605">
    <property type="entry name" value="HEPARAN SULFATE SULFOTRANSFERASE"/>
    <property type="match status" value="1"/>
</dbReference>
<organism evidence="6">
    <name type="scientific">Chaetoceros debilis</name>
    <dbReference type="NCBI Taxonomy" id="122233"/>
    <lineage>
        <taxon>Eukaryota</taxon>
        <taxon>Sar</taxon>
        <taxon>Stramenopiles</taxon>
        <taxon>Ochrophyta</taxon>
        <taxon>Bacillariophyta</taxon>
        <taxon>Coscinodiscophyceae</taxon>
        <taxon>Chaetocerotophycidae</taxon>
        <taxon>Chaetocerotales</taxon>
        <taxon>Chaetocerotaceae</taxon>
        <taxon>Chaetoceros</taxon>
    </lineage>
</organism>
<evidence type="ECO:0000256" key="4">
    <source>
        <dbReference type="PIRSR" id="PIRSR637359-2"/>
    </source>
</evidence>
<dbReference type="SUPFAM" id="SSF52540">
    <property type="entry name" value="P-loop containing nucleoside triphosphate hydrolases"/>
    <property type="match status" value="1"/>
</dbReference>
<evidence type="ECO:0000256" key="2">
    <source>
        <dbReference type="ARBA" id="ARBA00022679"/>
    </source>
</evidence>